<gene>
    <name evidence="4" type="ORF">O4H32_07800</name>
</gene>
<evidence type="ECO:0000259" key="3">
    <source>
        <dbReference type="Pfam" id="PF25917"/>
    </source>
</evidence>
<evidence type="ECO:0000256" key="1">
    <source>
        <dbReference type="ARBA" id="ARBA00009477"/>
    </source>
</evidence>
<dbReference type="InterPro" id="IPR058625">
    <property type="entry name" value="MdtA-like_BSH"/>
</dbReference>
<dbReference type="NCBIfam" id="TIGR01730">
    <property type="entry name" value="RND_mfp"/>
    <property type="match status" value="1"/>
</dbReference>
<accession>A0ABT4M3I8</accession>
<sequence>MRIPRIDGKRLLLAALALALLALFFYVALRSGPLARIPVTTARVQEASIHPVRLGIGTVEAREIHRIGPTLTGRLLRLDVEVGDVVRAGQTLGEMDPVDLDDRILAQAAALSRAHALAQDSRIRLDRAGIQSRRYETLLKAAAISEETASDKRHELKLAQTTLLATQQDVERLRAELAALRAQRRNLALISPIDGVVLTRDADPGTTLMAGQAVVQVIAPGSLWIDARFDQAGSAGLSAGLAVRIALRSRGPEPVAGRIARVEPVADAITEELLAKIAFDSPPDPAPALGELAETTVELPATPQGPVVPNAAIHQQHGQPGVWRIQDGRPVFAPIRVGATDARGMIQVLDGLHAGDLVIVHSASPLTARSRVRNTGPALPEPAT</sequence>
<proteinExistence type="inferred from homology"/>
<evidence type="ECO:0000313" key="5">
    <source>
        <dbReference type="Proteomes" id="UP001068379"/>
    </source>
</evidence>
<dbReference type="SUPFAM" id="SSF111369">
    <property type="entry name" value="HlyD-like secretion proteins"/>
    <property type="match status" value="1"/>
</dbReference>
<dbReference type="EMBL" id="JAPWHE010000004">
    <property type="protein sequence ID" value="MCZ4329851.1"/>
    <property type="molecule type" value="Genomic_DNA"/>
</dbReference>
<organism evidence="4 5">
    <name type="scientific">Castellaniella denitrificans</name>
    <dbReference type="NCBI Taxonomy" id="56119"/>
    <lineage>
        <taxon>Bacteria</taxon>
        <taxon>Pseudomonadati</taxon>
        <taxon>Pseudomonadota</taxon>
        <taxon>Betaproteobacteria</taxon>
        <taxon>Burkholderiales</taxon>
        <taxon>Alcaligenaceae</taxon>
        <taxon>Castellaniella</taxon>
    </lineage>
</organism>
<dbReference type="Proteomes" id="UP001068379">
    <property type="component" value="Unassembled WGS sequence"/>
</dbReference>
<dbReference type="Gene3D" id="1.10.287.470">
    <property type="entry name" value="Helix hairpin bin"/>
    <property type="match status" value="1"/>
</dbReference>
<dbReference type="Gene3D" id="2.40.50.100">
    <property type="match status" value="1"/>
</dbReference>
<comment type="similarity">
    <text evidence="1">Belongs to the membrane fusion protein (MFP) (TC 8.A.1) family.</text>
</comment>
<dbReference type="Gene3D" id="2.40.420.20">
    <property type="match status" value="1"/>
</dbReference>
<feature type="coiled-coil region" evidence="2">
    <location>
        <begin position="156"/>
        <end position="190"/>
    </location>
</feature>
<dbReference type="Gene3D" id="2.40.30.170">
    <property type="match status" value="1"/>
</dbReference>
<dbReference type="PANTHER" id="PTHR30469:SF15">
    <property type="entry name" value="HLYD FAMILY OF SECRETION PROTEINS"/>
    <property type="match status" value="1"/>
</dbReference>
<dbReference type="Pfam" id="PF25917">
    <property type="entry name" value="BSH_RND"/>
    <property type="match status" value="1"/>
</dbReference>
<keyword evidence="2" id="KW-0175">Coiled coil</keyword>
<evidence type="ECO:0000313" key="4">
    <source>
        <dbReference type="EMBL" id="MCZ4329851.1"/>
    </source>
</evidence>
<reference evidence="4" key="1">
    <citation type="submission" date="2022-12" db="EMBL/GenBank/DDBJ databases">
        <title>Bacterial isolates from different developmental stages of Nematostella vectensis.</title>
        <authorList>
            <person name="Fraune S."/>
        </authorList>
    </citation>
    <scope>NUCLEOTIDE SEQUENCE</scope>
    <source>
        <strain evidence="4">G21619-S1</strain>
    </source>
</reference>
<evidence type="ECO:0000256" key="2">
    <source>
        <dbReference type="SAM" id="Coils"/>
    </source>
</evidence>
<keyword evidence="5" id="KW-1185">Reference proteome</keyword>
<dbReference type="RefSeq" id="WP_269358024.1">
    <property type="nucleotide sequence ID" value="NZ_JAPWHE010000004.1"/>
</dbReference>
<protein>
    <submittedName>
        <fullName evidence="4">Efflux RND transporter periplasmic adaptor subunit</fullName>
    </submittedName>
</protein>
<name>A0ABT4M3I8_9BURK</name>
<feature type="domain" description="Multidrug resistance protein MdtA-like barrel-sandwich hybrid" evidence="3">
    <location>
        <begin position="66"/>
        <end position="217"/>
    </location>
</feature>
<comment type="caution">
    <text evidence="4">The sequence shown here is derived from an EMBL/GenBank/DDBJ whole genome shotgun (WGS) entry which is preliminary data.</text>
</comment>
<dbReference type="PANTHER" id="PTHR30469">
    <property type="entry name" value="MULTIDRUG RESISTANCE PROTEIN MDTA"/>
    <property type="match status" value="1"/>
</dbReference>
<dbReference type="InterPro" id="IPR006143">
    <property type="entry name" value="RND_pump_MFP"/>
</dbReference>